<gene>
    <name evidence="10" type="primary">fluC</name>
    <name evidence="10" type="synonym">crcB</name>
    <name evidence="11" type="ORF">DKK74_04830</name>
</gene>
<dbReference type="InterPro" id="IPR003691">
    <property type="entry name" value="FluC"/>
</dbReference>
<feature type="transmembrane region" description="Helical" evidence="10">
    <location>
        <begin position="108"/>
        <end position="129"/>
    </location>
</feature>
<dbReference type="HAMAP" id="MF_00454">
    <property type="entry name" value="FluC"/>
    <property type="match status" value="1"/>
</dbReference>
<comment type="subcellular location">
    <subcellularLocation>
        <location evidence="1 10">Cell membrane</location>
        <topology evidence="1 10">Multi-pass membrane protein</topology>
    </subcellularLocation>
</comment>
<keyword evidence="4 10" id="KW-1133">Transmembrane helix</keyword>
<comment type="caution">
    <text evidence="11">The sequence shown here is derived from an EMBL/GenBank/DDBJ whole genome shotgun (WGS) entry which is preliminary data.</text>
</comment>
<keyword evidence="6 10" id="KW-0407">Ion channel</keyword>
<feature type="binding site" evidence="10">
    <location>
        <position position="83"/>
    </location>
    <ligand>
        <name>Na(+)</name>
        <dbReference type="ChEBI" id="CHEBI:29101"/>
        <note>structural</note>
    </ligand>
</feature>
<evidence type="ECO:0000256" key="3">
    <source>
        <dbReference type="ARBA" id="ARBA00022692"/>
    </source>
</evidence>
<keyword evidence="10" id="KW-0406">Ion transport</keyword>
<dbReference type="Proteomes" id="UP000248128">
    <property type="component" value="Unassembled WGS sequence"/>
</dbReference>
<dbReference type="PANTHER" id="PTHR28259">
    <property type="entry name" value="FLUORIDE EXPORT PROTEIN 1-RELATED"/>
    <property type="match status" value="1"/>
</dbReference>
<comment type="activity regulation">
    <text evidence="10">Na(+) is not transported, but it plays an essential structural role and its presence is essential for fluoride channel function.</text>
</comment>
<evidence type="ECO:0000256" key="10">
    <source>
        <dbReference type="HAMAP-Rule" id="MF_00454"/>
    </source>
</evidence>
<comment type="catalytic activity">
    <reaction evidence="8">
        <text>fluoride(in) = fluoride(out)</text>
        <dbReference type="Rhea" id="RHEA:76159"/>
        <dbReference type="ChEBI" id="CHEBI:17051"/>
    </reaction>
    <physiologicalReaction direction="left-to-right" evidence="8">
        <dbReference type="Rhea" id="RHEA:76160"/>
    </physiologicalReaction>
</comment>
<dbReference type="EMBL" id="QGLK01000004">
    <property type="protein sequence ID" value="PXY87981.1"/>
    <property type="molecule type" value="Genomic_DNA"/>
</dbReference>
<sequence length="133" mass="13844">MTIAFTLLICLCGGLGAGLRYLLDTLVKARWQVDLPLSTMIINLSTMIINLLAGLAAGLVAALAAFHGLPAWGRLLLATGLLGGFSTFSTAVNEVLALTRQRRHLAALGYLAASMLLPPLLTALGFLLAGPGM</sequence>
<accession>A0A318MVE5</accession>
<dbReference type="GO" id="GO:0005886">
    <property type="term" value="C:plasma membrane"/>
    <property type="evidence" value="ECO:0007669"/>
    <property type="project" value="UniProtKB-SubCell"/>
</dbReference>
<reference evidence="11 12" key="1">
    <citation type="submission" date="2018-05" db="EMBL/GenBank/DDBJ databases">
        <title>Reference genomes for bee gut microbiota database.</title>
        <authorList>
            <person name="Ellegaard K.M."/>
        </authorList>
    </citation>
    <scope>NUCLEOTIDE SEQUENCE [LARGE SCALE GENOMIC DNA]</scope>
    <source>
        <strain evidence="11 12">ESL0199</strain>
    </source>
</reference>
<proteinExistence type="inferred from homology"/>
<keyword evidence="5 10" id="KW-0472">Membrane</keyword>
<dbReference type="PANTHER" id="PTHR28259:SF1">
    <property type="entry name" value="FLUORIDE EXPORT PROTEIN 1-RELATED"/>
    <property type="match status" value="1"/>
</dbReference>
<evidence type="ECO:0000313" key="11">
    <source>
        <dbReference type="EMBL" id="PXY87981.1"/>
    </source>
</evidence>
<evidence type="ECO:0000256" key="8">
    <source>
        <dbReference type="ARBA" id="ARBA00035585"/>
    </source>
</evidence>
<keyword evidence="10" id="KW-0915">Sodium</keyword>
<name>A0A318MVE5_9BIFI</name>
<organism evidence="11 12">
    <name type="scientific">Bifidobacterium asteroides</name>
    <dbReference type="NCBI Taxonomy" id="1684"/>
    <lineage>
        <taxon>Bacteria</taxon>
        <taxon>Bacillati</taxon>
        <taxon>Actinomycetota</taxon>
        <taxon>Actinomycetes</taxon>
        <taxon>Bifidobacteriales</taxon>
        <taxon>Bifidobacteriaceae</taxon>
        <taxon>Bifidobacterium</taxon>
    </lineage>
</organism>
<dbReference type="GO" id="GO:0140114">
    <property type="term" value="P:cellular detoxification of fluoride"/>
    <property type="evidence" value="ECO:0007669"/>
    <property type="project" value="UniProtKB-UniRule"/>
</dbReference>
<feature type="binding site" evidence="10">
    <location>
        <position position="86"/>
    </location>
    <ligand>
        <name>Na(+)</name>
        <dbReference type="ChEBI" id="CHEBI:29101"/>
        <note>structural</note>
    </ligand>
</feature>
<evidence type="ECO:0000256" key="2">
    <source>
        <dbReference type="ARBA" id="ARBA00022475"/>
    </source>
</evidence>
<feature type="transmembrane region" description="Helical" evidence="10">
    <location>
        <begin position="75"/>
        <end position="96"/>
    </location>
</feature>
<dbReference type="Pfam" id="PF02537">
    <property type="entry name" value="CRCB"/>
    <property type="match status" value="1"/>
</dbReference>
<keyword evidence="10" id="KW-0813">Transport</keyword>
<dbReference type="RefSeq" id="WP_110413052.1">
    <property type="nucleotide sequence ID" value="NZ_QGLK01000004.1"/>
</dbReference>
<dbReference type="GO" id="GO:0046872">
    <property type="term" value="F:metal ion binding"/>
    <property type="evidence" value="ECO:0007669"/>
    <property type="project" value="UniProtKB-KW"/>
</dbReference>
<keyword evidence="10" id="KW-0479">Metal-binding</keyword>
<comment type="similarity">
    <text evidence="7 10">Belongs to the fluoride channel Fluc/FEX (TC 1.A.43) family.</text>
</comment>
<evidence type="ECO:0000256" key="4">
    <source>
        <dbReference type="ARBA" id="ARBA00022989"/>
    </source>
</evidence>
<protein>
    <recommendedName>
        <fullName evidence="10">Fluoride-specific ion channel FluC</fullName>
    </recommendedName>
</protein>
<keyword evidence="2 10" id="KW-1003">Cell membrane</keyword>
<evidence type="ECO:0000256" key="7">
    <source>
        <dbReference type="ARBA" id="ARBA00035120"/>
    </source>
</evidence>
<evidence type="ECO:0000256" key="9">
    <source>
        <dbReference type="ARBA" id="ARBA00049940"/>
    </source>
</evidence>
<evidence type="ECO:0000256" key="1">
    <source>
        <dbReference type="ARBA" id="ARBA00004651"/>
    </source>
</evidence>
<dbReference type="GO" id="GO:0062054">
    <property type="term" value="F:fluoride channel activity"/>
    <property type="evidence" value="ECO:0007669"/>
    <property type="project" value="UniProtKB-UniRule"/>
</dbReference>
<comment type="function">
    <text evidence="9 10">Fluoride-specific ion channel. Important for reducing fluoride concentration in the cell, thus reducing its toxicity.</text>
</comment>
<dbReference type="AlphaFoldDB" id="A0A318MVE5"/>
<evidence type="ECO:0000256" key="5">
    <source>
        <dbReference type="ARBA" id="ARBA00023136"/>
    </source>
</evidence>
<evidence type="ECO:0000256" key="6">
    <source>
        <dbReference type="ARBA" id="ARBA00023303"/>
    </source>
</evidence>
<keyword evidence="3 10" id="KW-0812">Transmembrane</keyword>
<feature type="transmembrane region" description="Helical" evidence="10">
    <location>
        <begin position="40"/>
        <end position="63"/>
    </location>
</feature>
<evidence type="ECO:0000313" key="12">
    <source>
        <dbReference type="Proteomes" id="UP000248128"/>
    </source>
</evidence>